<organism evidence="2">
    <name type="scientific">Prunus dulcis</name>
    <name type="common">Almond</name>
    <name type="synonym">Amygdalus dulcis</name>
    <dbReference type="NCBI Taxonomy" id="3755"/>
    <lineage>
        <taxon>Eukaryota</taxon>
        <taxon>Viridiplantae</taxon>
        <taxon>Streptophyta</taxon>
        <taxon>Embryophyta</taxon>
        <taxon>Tracheophyta</taxon>
        <taxon>Spermatophyta</taxon>
        <taxon>Magnoliopsida</taxon>
        <taxon>eudicotyledons</taxon>
        <taxon>Gunneridae</taxon>
        <taxon>Pentapetalae</taxon>
        <taxon>rosids</taxon>
        <taxon>fabids</taxon>
        <taxon>Rosales</taxon>
        <taxon>Rosaceae</taxon>
        <taxon>Amygdaloideae</taxon>
        <taxon>Amygdaleae</taxon>
        <taxon>Prunus</taxon>
    </lineage>
</organism>
<dbReference type="InterPro" id="IPR025724">
    <property type="entry name" value="GAG-pre-integrase_dom"/>
</dbReference>
<name>A0A5H2XQ03_PRUDU</name>
<dbReference type="Pfam" id="PF13976">
    <property type="entry name" value="gag_pre-integrs"/>
    <property type="match status" value="1"/>
</dbReference>
<dbReference type="PANTHER" id="PTHR42648">
    <property type="entry name" value="TRANSPOSASE, PUTATIVE-RELATED"/>
    <property type="match status" value="1"/>
</dbReference>
<protein>
    <recommendedName>
        <fullName evidence="1">GAG-pre-integrase domain-containing protein</fullName>
    </recommendedName>
</protein>
<dbReference type="PANTHER" id="PTHR42648:SF28">
    <property type="entry name" value="TRANSPOSON-ENCODED PROTEIN WITH RIBONUCLEASE H-LIKE AND RETROVIRUS ZINC FINGER-LIKE DOMAINS"/>
    <property type="match status" value="1"/>
</dbReference>
<evidence type="ECO:0000259" key="1">
    <source>
        <dbReference type="Pfam" id="PF13976"/>
    </source>
</evidence>
<sequence>MGNNNACKTQGIGKICLKIHDGTVRELSDKNLISLGALESKGLKITMEGGVLKAVYGALVVMKGTRRNNLYFLQGSTVIGGAAVTEAADADSTDTTRLWHMRLGHAGEKALQGLVKQGLLKGAKACKLEFCEHCVLGKQTRVKFGTAIHHTKGILDYVHTDVWGPPRMHLGEVAIILSPLLMTSLEEYGCTP</sequence>
<gene>
    <name evidence="2" type="ORF">Prudu_1364S000100</name>
</gene>
<reference evidence="2" key="1">
    <citation type="journal article" date="2019" name="Science">
        <title>Mutation of a bHLH transcription factor allowed almond domestication.</title>
        <authorList>
            <person name="Sanchez-Perez R."/>
            <person name="Pavan S."/>
            <person name="Mazzeo R."/>
            <person name="Moldovan C."/>
            <person name="Aiese Cigliano R."/>
            <person name="Del Cueto J."/>
            <person name="Ricciardi F."/>
            <person name="Lotti C."/>
            <person name="Ricciardi L."/>
            <person name="Dicenta F."/>
            <person name="Lopez-Marques R.L."/>
            <person name="Lindberg Moller B."/>
        </authorList>
    </citation>
    <scope>NUCLEOTIDE SEQUENCE</scope>
</reference>
<feature type="domain" description="GAG-pre-integrase" evidence="1">
    <location>
        <begin position="69"/>
        <end position="139"/>
    </location>
</feature>
<dbReference type="EMBL" id="AP021701">
    <property type="protein sequence ID" value="BBN70037.1"/>
    <property type="molecule type" value="Genomic_DNA"/>
</dbReference>
<accession>A0A5H2XQ03</accession>
<evidence type="ECO:0000313" key="2">
    <source>
        <dbReference type="EMBL" id="BBN70037.1"/>
    </source>
</evidence>
<proteinExistence type="predicted"/>
<feature type="non-terminal residue" evidence="2">
    <location>
        <position position="192"/>
    </location>
</feature>
<dbReference type="InterPro" id="IPR039537">
    <property type="entry name" value="Retrotran_Ty1/copia-like"/>
</dbReference>
<dbReference type="AlphaFoldDB" id="A0A5H2XQ03"/>